<dbReference type="GeneID" id="7830910"/>
<sequence>MENEYAFAKLQSLNQEEFFIRQIPLILRRKSLKEIQKPGIAIKEYPATLAIGNCAEIKEQHAILFYSLKKKCFSMIAFDQLSVDNQQANVFKDVQSLLNELKRANNLDFFDKYEEYTIYLNNFSQIYIGCDKCEVPHLYVLVLPASEVQKNESLNLKASSVFSHAQNQSNPNNKQHDKTLYQKWSADDREQLKKCIINYGYGRWKQIQRSSTSIGGKLAERPKSEIRAFANAFIRSLAEQLTSQNAELKQFLYNMIDEYPDDSYITPCDKDWDTLTLNQRAIPFTKRLQLLYRIRVLIKKYKDDQLRSIPDKDKDKINWEGLLNFLPNSLLYGQRPSVWWTKKHDTDLLRGVYKYGYANYPTIRHAKEYCFSELEKIANVYQNFPTSDALTRRLKKLIQTILKSEEDKGKIDFDMSASSDDEEKGWSVDEKEILFNYLMDSGVPLNNDGRSNWVEIREKMKLAYNENQKNRPTNQNEVKEENAIKEEEIQNGESTNKQKEEKQNDQVKEEMVIESSKQEIVQKEGSEQMQIEEKKEEESKDVKQEETAPKKTQSKEFDKSISQIEKMVQRIRVKCQELIVQCQTEKGEEEQNISIVEEDKDEDGFTITLENARKFNQKTNMLHFIRKTVLSNNQQLFNSNMEELQKRHESLTIDDQGFIDNPDYIPKVHDLNLMFLVSNNGFSSLQNLENFENYQLKQFNLDDQKLYERLEWLCECFKDIKDKTQNKKRKADKQITFKDQLTKKPKFEINRDENGKIIFPIQINTSLKLLATGEINLLPTYHSEHNLFPVGFKSVRVHASIFNKGVRCEYTNEILEGPEGKPLYRVTSAEDPDNPIVKESSTGCWVHICQRVNELQDVKKEKVTISGTERFGLLETNVIRLLEDLSNAEKCAKYKFKFKNINRSNEELD</sequence>
<proteinExistence type="predicted"/>
<dbReference type="RefSeq" id="XP_001031396.2">
    <property type="nucleotide sequence ID" value="XM_001031396.2"/>
</dbReference>
<dbReference type="Pfam" id="PF05964">
    <property type="entry name" value="FYRN"/>
    <property type="match status" value="1"/>
</dbReference>
<dbReference type="PANTHER" id="PTHR22715">
    <property type="entry name" value="TRANSFORMING GROWTH FACTOR BETA REGULATED GENE 1"/>
    <property type="match status" value="1"/>
</dbReference>
<dbReference type="InterPro" id="IPR003889">
    <property type="entry name" value="FYrich_C"/>
</dbReference>
<dbReference type="KEGG" id="tet:TTHERM_00825280"/>
<dbReference type="PROSITE" id="PS51543">
    <property type="entry name" value="FYRC"/>
    <property type="match status" value="1"/>
</dbReference>
<accession>I7M5X0</accession>
<dbReference type="GO" id="GO:0051726">
    <property type="term" value="P:regulation of cell cycle"/>
    <property type="evidence" value="ECO:0007669"/>
    <property type="project" value="TreeGrafter"/>
</dbReference>
<keyword evidence="2" id="KW-0539">Nucleus</keyword>
<dbReference type="Proteomes" id="UP000009168">
    <property type="component" value="Unassembled WGS sequence"/>
</dbReference>
<dbReference type="Gene3D" id="3.30.160.360">
    <property type="match status" value="1"/>
</dbReference>
<feature type="compositionally biased region" description="Polar residues" evidence="3">
    <location>
        <begin position="465"/>
        <end position="475"/>
    </location>
</feature>
<dbReference type="InterPro" id="IPR040092">
    <property type="entry name" value="TBRG1"/>
</dbReference>
<protein>
    <submittedName>
        <fullName evidence="4">FYRC multi-domain protein, putative</fullName>
    </submittedName>
</protein>
<dbReference type="PROSITE" id="PS51542">
    <property type="entry name" value="FYRN"/>
    <property type="match status" value="1"/>
</dbReference>
<dbReference type="STRING" id="312017.I7M5X0"/>
<dbReference type="InterPro" id="IPR003888">
    <property type="entry name" value="FYrich_N"/>
</dbReference>
<name>I7M5X0_TETTS</name>
<evidence type="ECO:0000256" key="2">
    <source>
        <dbReference type="ARBA" id="ARBA00023242"/>
    </source>
</evidence>
<evidence type="ECO:0000313" key="4">
    <source>
        <dbReference type="EMBL" id="EAR83733.2"/>
    </source>
</evidence>
<gene>
    <name evidence="4" type="ORF">TTHERM_00825280</name>
</gene>
<feature type="compositionally biased region" description="Basic and acidic residues" evidence="3">
    <location>
        <begin position="477"/>
        <end position="488"/>
    </location>
</feature>
<dbReference type="SMART" id="SM00542">
    <property type="entry name" value="FYRC"/>
    <property type="match status" value="1"/>
</dbReference>
<keyword evidence="5" id="KW-1185">Reference proteome</keyword>
<dbReference type="PANTHER" id="PTHR22715:SF0">
    <property type="entry name" value="TRANSFORMING GROWTH FACTOR BETA REGULATOR 1"/>
    <property type="match status" value="1"/>
</dbReference>
<reference evidence="5" key="1">
    <citation type="journal article" date="2006" name="PLoS Biol.">
        <title>Macronuclear genome sequence of the ciliate Tetrahymena thermophila, a model eukaryote.</title>
        <authorList>
            <person name="Eisen J.A."/>
            <person name="Coyne R.S."/>
            <person name="Wu M."/>
            <person name="Wu D."/>
            <person name="Thiagarajan M."/>
            <person name="Wortman J.R."/>
            <person name="Badger J.H."/>
            <person name="Ren Q."/>
            <person name="Amedeo P."/>
            <person name="Jones K.M."/>
            <person name="Tallon L.J."/>
            <person name="Delcher A.L."/>
            <person name="Salzberg S.L."/>
            <person name="Silva J.C."/>
            <person name="Haas B.J."/>
            <person name="Majoros W.H."/>
            <person name="Farzad M."/>
            <person name="Carlton J.M."/>
            <person name="Smith R.K. Jr."/>
            <person name="Garg J."/>
            <person name="Pearlman R.E."/>
            <person name="Karrer K.M."/>
            <person name="Sun L."/>
            <person name="Manning G."/>
            <person name="Elde N.C."/>
            <person name="Turkewitz A.P."/>
            <person name="Asai D.J."/>
            <person name="Wilkes D.E."/>
            <person name="Wang Y."/>
            <person name="Cai H."/>
            <person name="Collins K."/>
            <person name="Stewart B.A."/>
            <person name="Lee S.R."/>
            <person name="Wilamowska K."/>
            <person name="Weinberg Z."/>
            <person name="Ruzzo W.L."/>
            <person name="Wloga D."/>
            <person name="Gaertig J."/>
            <person name="Frankel J."/>
            <person name="Tsao C.-C."/>
            <person name="Gorovsky M.A."/>
            <person name="Keeling P.J."/>
            <person name="Waller R.F."/>
            <person name="Patron N.J."/>
            <person name="Cherry J.M."/>
            <person name="Stover N.A."/>
            <person name="Krieger C.J."/>
            <person name="del Toro C."/>
            <person name="Ryder H.F."/>
            <person name="Williamson S.C."/>
            <person name="Barbeau R.A."/>
            <person name="Hamilton E.P."/>
            <person name="Orias E."/>
        </authorList>
    </citation>
    <scope>NUCLEOTIDE SEQUENCE [LARGE SCALE GENOMIC DNA]</scope>
    <source>
        <strain evidence="5">SB210</strain>
    </source>
</reference>
<feature type="compositionally biased region" description="Basic and acidic residues" evidence="3">
    <location>
        <begin position="496"/>
        <end position="558"/>
    </location>
</feature>
<feature type="region of interest" description="Disordered" evidence="3">
    <location>
        <begin position="465"/>
        <end position="558"/>
    </location>
</feature>
<dbReference type="OrthoDB" id="285793at2759"/>
<organism evidence="4 5">
    <name type="scientific">Tetrahymena thermophila (strain SB210)</name>
    <dbReference type="NCBI Taxonomy" id="312017"/>
    <lineage>
        <taxon>Eukaryota</taxon>
        <taxon>Sar</taxon>
        <taxon>Alveolata</taxon>
        <taxon>Ciliophora</taxon>
        <taxon>Intramacronucleata</taxon>
        <taxon>Oligohymenophorea</taxon>
        <taxon>Hymenostomatida</taxon>
        <taxon>Tetrahymenina</taxon>
        <taxon>Tetrahymenidae</taxon>
        <taxon>Tetrahymena</taxon>
    </lineage>
</organism>
<dbReference type="GO" id="GO:0005634">
    <property type="term" value="C:nucleus"/>
    <property type="evidence" value="ECO:0007669"/>
    <property type="project" value="UniProtKB-SubCell"/>
</dbReference>
<dbReference type="eggNOG" id="KOG4443">
    <property type="taxonomic scope" value="Eukaryota"/>
</dbReference>
<dbReference type="Pfam" id="PF05965">
    <property type="entry name" value="FYRC"/>
    <property type="match status" value="1"/>
</dbReference>
<dbReference type="Gene3D" id="1.10.10.60">
    <property type="entry name" value="Homeodomain-like"/>
    <property type="match status" value="1"/>
</dbReference>
<evidence type="ECO:0000256" key="1">
    <source>
        <dbReference type="ARBA" id="ARBA00004123"/>
    </source>
</evidence>
<dbReference type="EMBL" id="GG662507">
    <property type="protein sequence ID" value="EAR83733.2"/>
    <property type="molecule type" value="Genomic_DNA"/>
</dbReference>
<evidence type="ECO:0000313" key="5">
    <source>
        <dbReference type="Proteomes" id="UP000009168"/>
    </source>
</evidence>
<dbReference type="InParanoid" id="I7M5X0"/>
<dbReference type="InterPro" id="IPR001005">
    <property type="entry name" value="SANT/Myb"/>
</dbReference>
<dbReference type="AlphaFoldDB" id="I7M5X0"/>
<dbReference type="CDD" id="cd00167">
    <property type="entry name" value="SANT"/>
    <property type="match status" value="1"/>
</dbReference>
<comment type="subcellular location">
    <subcellularLocation>
        <location evidence="1">Nucleus</location>
    </subcellularLocation>
</comment>
<evidence type="ECO:0000256" key="3">
    <source>
        <dbReference type="SAM" id="MobiDB-lite"/>
    </source>
</evidence>